<keyword evidence="1" id="KW-0732">Signal</keyword>
<accession>A0A820HPL0</accession>
<dbReference type="PROSITE" id="PS51257">
    <property type="entry name" value="PROKAR_LIPOPROTEIN"/>
    <property type="match status" value="1"/>
</dbReference>
<evidence type="ECO:0000313" key="3">
    <source>
        <dbReference type="Proteomes" id="UP000663844"/>
    </source>
</evidence>
<sequence length="120" mass="13761">MFNLKKIFSLILLSIFTSFISCSPIINQTLSTPPLLLLISFDGFRWDYPELYNLTNFNLLMKRGVRVKYIKNAFATVTFPSHFTIVTGLYEETHGIVANTIYDPQLNATATLNTMNDTKW</sequence>
<proteinExistence type="predicted"/>
<evidence type="ECO:0000256" key="1">
    <source>
        <dbReference type="SAM" id="SignalP"/>
    </source>
</evidence>
<dbReference type="PANTHER" id="PTHR10151:SF120">
    <property type="entry name" value="BIS(5'-ADENOSYL)-TRIPHOSPHATASE"/>
    <property type="match status" value="1"/>
</dbReference>
<protein>
    <submittedName>
        <fullName evidence="2">Uncharacterized protein</fullName>
    </submittedName>
</protein>
<dbReference type="InterPro" id="IPR002591">
    <property type="entry name" value="Phosphodiest/P_Trfase"/>
</dbReference>
<dbReference type="EMBL" id="CAJOAZ010015849">
    <property type="protein sequence ID" value="CAF4297907.1"/>
    <property type="molecule type" value="Genomic_DNA"/>
</dbReference>
<dbReference type="PANTHER" id="PTHR10151">
    <property type="entry name" value="ECTONUCLEOTIDE PYROPHOSPHATASE/PHOSPHODIESTERASE"/>
    <property type="match status" value="1"/>
</dbReference>
<dbReference type="GO" id="GO:0016787">
    <property type="term" value="F:hydrolase activity"/>
    <property type="evidence" value="ECO:0007669"/>
    <property type="project" value="UniProtKB-ARBA"/>
</dbReference>
<feature type="signal peptide" evidence="1">
    <location>
        <begin position="1"/>
        <end position="22"/>
    </location>
</feature>
<dbReference type="SUPFAM" id="SSF53649">
    <property type="entry name" value="Alkaline phosphatase-like"/>
    <property type="match status" value="1"/>
</dbReference>
<feature type="non-terminal residue" evidence="2">
    <location>
        <position position="120"/>
    </location>
</feature>
<dbReference type="InterPro" id="IPR017850">
    <property type="entry name" value="Alkaline_phosphatase_core_sf"/>
</dbReference>
<dbReference type="Pfam" id="PF01663">
    <property type="entry name" value="Phosphodiest"/>
    <property type="match status" value="1"/>
</dbReference>
<gene>
    <name evidence="2" type="ORF">OXD698_LOCUS45931</name>
</gene>
<organism evidence="2 3">
    <name type="scientific">Adineta steineri</name>
    <dbReference type="NCBI Taxonomy" id="433720"/>
    <lineage>
        <taxon>Eukaryota</taxon>
        <taxon>Metazoa</taxon>
        <taxon>Spiralia</taxon>
        <taxon>Gnathifera</taxon>
        <taxon>Rotifera</taxon>
        <taxon>Eurotatoria</taxon>
        <taxon>Bdelloidea</taxon>
        <taxon>Adinetida</taxon>
        <taxon>Adinetidae</taxon>
        <taxon>Adineta</taxon>
    </lineage>
</organism>
<dbReference type="Gene3D" id="3.40.720.10">
    <property type="entry name" value="Alkaline Phosphatase, subunit A"/>
    <property type="match status" value="1"/>
</dbReference>
<feature type="chain" id="PRO_5032908522" evidence="1">
    <location>
        <begin position="23"/>
        <end position="120"/>
    </location>
</feature>
<dbReference type="AlphaFoldDB" id="A0A820HPL0"/>
<comment type="caution">
    <text evidence="2">The sequence shown here is derived from an EMBL/GenBank/DDBJ whole genome shotgun (WGS) entry which is preliminary data.</text>
</comment>
<reference evidence="2" key="1">
    <citation type="submission" date="2021-02" db="EMBL/GenBank/DDBJ databases">
        <authorList>
            <person name="Nowell W R."/>
        </authorList>
    </citation>
    <scope>NUCLEOTIDE SEQUENCE</scope>
</reference>
<evidence type="ECO:0000313" key="2">
    <source>
        <dbReference type="EMBL" id="CAF4297907.1"/>
    </source>
</evidence>
<dbReference type="Proteomes" id="UP000663844">
    <property type="component" value="Unassembled WGS sequence"/>
</dbReference>
<name>A0A820HPL0_9BILA</name>